<feature type="transmembrane region" description="Helical" evidence="5">
    <location>
        <begin position="212"/>
        <end position="235"/>
    </location>
</feature>
<dbReference type="InterPro" id="IPR020846">
    <property type="entry name" value="MFS_dom"/>
</dbReference>
<feature type="transmembrane region" description="Helical" evidence="5">
    <location>
        <begin position="148"/>
        <end position="168"/>
    </location>
</feature>
<dbReference type="PANTHER" id="PTHR23502">
    <property type="entry name" value="MAJOR FACILITATOR SUPERFAMILY"/>
    <property type="match status" value="1"/>
</dbReference>
<feature type="transmembrane region" description="Helical" evidence="5">
    <location>
        <begin position="446"/>
        <end position="471"/>
    </location>
</feature>
<evidence type="ECO:0000259" key="6">
    <source>
        <dbReference type="PROSITE" id="PS50850"/>
    </source>
</evidence>
<evidence type="ECO:0000256" key="2">
    <source>
        <dbReference type="ARBA" id="ARBA00022692"/>
    </source>
</evidence>
<evidence type="ECO:0000256" key="5">
    <source>
        <dbReference type="SAM" id="Phobius"/>
    </source>
</evidence>
<dbReference type="Proteomes" id="UP000309734">
    <property type="component" value="Unassembled WGS sequence"/>
</dbReference>
<feature type="transmembrane region" description="Helical" evidence="5">
    <location>
        <begin position="241"/>
        <end position="261"/>
    </location>
</feature>
<gene>
    <name evidence="8" type="ORF">D6C85_06300</name>
    <name evidence="7" type="ORF">D6D22_02267</name>
</gene>
<dbReference type="Gene3D" id="1.20.1250.20">
    <property type="entry name" value="MFS general substrate transporter like domains"/>
    <property type="match status" value="1"/>
</dbReference>
<dbReference type="Proteomes" id="UP000310687">
    <property type="component" value="Unassembled WGS sequence"/>
</dbReference>
<feature type="transmembrane region" description="Helical" evidence="5">
    <location>
        <begin position="374"/>
        <end position="399"/>
    </location>
</feature>
<evidence type="ECO:0000313" key="8">
    <source>
        <dbReference type="EMBL" id="THZ69963.1"/>
    </source>
</evidence>
<keyword evidence="4 5" id="KW-0472">Membrane</keyword>
<comment type="subcellular location">
    <subcellularLocation>
        <location evidence="1">Membrane</location>
        <topology evidence="1">Multi-pass membrane protein</topology>
    </subcellularLocation>
</comment>
<dbReference type="InterPro" id="IPR011701">
    <property type="entry name" value="MFS"/>
</dbReference>
<dbReference type="EMBL" id="QZAL01000019">
    <property type="protein sequence ID" value="THW48187.1"/>
    <property type="molecule type" value="Genomic_DNA"/>
</dbReference>
<dbReference type="GO" id="GO:0005886">
    <property type="term" value="C:plasma membrane"/>
    <property type="evidence" value="ECO:0007669"/>
    <property type="project" value="TreeGrafter"/>
</dbReference>
<reference evidence="9 10" key="1">
    <citation type="submission" date="2018-10" db="EMBL/GenBank/DDBJ databases">
        <title>Fifty Aureobasidium pullulans genomes reveal a recombining polyextremotolerant generalist.</title>
        <authorList>
            <person name="Gostincar C."/>
            <person name="Turk M."/>
            <person name="Zajc J."/>
            <person name="Gunde-Cimerman N."/>
        </authorList>
    </citation>
    <scope>NUCLEOTIDE SEQUENCE [LARGE SCALE GENOMIC DNA]</scope>
    <source>
        <strain evidence="7 10">EXF-11013</strain>
        <strain evidence="8 9">EXF-3519</strain>
    </source>
</reference>
<dbReference type="GO" id="GO:0022857">
    <property type="term" value="F:transmembrane transporter activity"/>
    <property type="evidence" value="ECO:0007669"/>
    <property type="project" value="InterPro"/>
</dbReference>
<feature type="transmembrane region" description="Helical" evidence="5">
    <location>
        <begin position="511"/>
        <end position="534"/>
    </location>
</feature>
<sequence>MTQFRHAFSLDKQELNEMAPPGTVTLMDRELVRTNTGHHEVEENHIHLNPEPSPDPADPLNFSNTRKVMILAIMALYAFITNVSSSIISSALPTLVTAFMVMHERGPPTGIIQFSTLTHLIAVNNLFLGASNIWWVPLGNSKCHVVAFGRRPIILICLAILCASSVWAGEAKSFNSLLVARLFQGIGGGAADTLAPDVVGQIFFVHQRGRAMAIYTIFLASGSLVGGLIGGYITHSMGWRWTMYISAILSGALLLLSFFFVPETLFDREAAMAIVRPEGYDNDSPIGEKAEIARVETVNSVVFPKYTFARSLKVGMYRPGLLKRFITPYTTLLFPGTWMVMLHYAGLVGLIVTLSTVAPQILAQPPYLWGGSVGLINVGGLIGTVLGAIYTYFTADFIVKRQAKRERHGFSEPEARIPLMFPALLIATAGSICFGCSAQAATPKAWIGLEFGAGMVAFGLMQVPSIGFNYIIESYGGWSADCFLMVVAFRAIISFAWTFFVGTWVESAGPALPFGIFALLMGVFGLTAVPVWLFGKRLRIATSHIVMRGYAKTE</sequence>
<feature type="transmembrane region" description="Helical" evidence="5">
    <location>
        <begin position="419"/>
        <end position="440"/>
    </location>
</feature>
<feature type="transmembrane region" description="Helical" evidence="5">
    <location>
        <begin position="332"/>
        <end position="354"/>
    </location>
</feature>
<proteinExistence type="predicted"/>
<dbReference type="PANTHER" id="PTHR23502:SF181">
    <property type="entry name" value="MAJOR FACILITATOR SUPERFAMILY (MFS) PROFILE DOMAIN-CONTAINING PROTEIN"/>
    <property type="match status" value="1"/>
</dbReference>
<name>A0A4S9WX36_AURPU</name>
<evidence type="ECO:0000256" key="4">
    <source>
        <dbReference type="ARBA" id="ARBA00023136"/>
    </source>
</evidence>
<dbReference type="EMBL" id="QZBS01000211">
    <property type="protein sequence ID" value="THZ69963.1"/>
    <property type="molecule type" value="Genomic_DNA"/>
</dbReference>
<evidence type="ECO:0000256" key="1">
    <source>
        <dbReference type="ARBA" id="ARBA00004141"/>
    </source>
</evidence>
<feature type="domain" description="Major facilitator superfamily (MFS) profile" evidence="6">
    <location>
        <begin position="70"/>
        <end position="539"/>
    </location>
</feature>
<accession>A0A4S9WX36</accession>
<evidence type="ECO:0000313" key="10">
    <source>
        <dbReference type="Proteomes" id="UP000310687"/>
    </source>
</evidence>
<protein>
    <submittedName>
        <fullName evidence="8">MFS general substrate transporter</fullName>
    </submittedName>
</protein>
<organism evidence="8 9">
    <name type="scientific">Aureobasidium pullulans</name>
    <name type="common">Black yeast</name>
    <name type="synonym">Pullularia pullulans</name>
    <dbReference type="NCBI Taxonomy" id="5580"/>
    <lineage>
        <taxon>Eukaryota</taxon>
        <taxon>Fungi</taxon>
        <taxon>Dikarya</taxon>
        <taxon>Ascomycota</taxon>
        <taxon>Pezizomycotina</taxon>
        <taxon>Dothideomycetes</taxon>
        <taxon>Dothideomycetidae</taxon>
        <taxon>Dothideales</taxon>
        <taxon>Saccotheciaceae</taxon>
        <taxon>Aureobasidium</taxon>
    </lineage>
</organism>
<keyword evidence="3 5" id="KW-1133">Transmembrane helix</keyword>
<keyword evidence="2 5" id="KW-0812">Transmembrane</keyword>
<feature type="transmembrane region" description="Helical" evidence="5">
    <location>
        <begin position="114"/>
        <end position="136"/>
    </location>
</feature>
<feature type="transmembrane region" description="Helical" evidence="5">
    <location>
        <begin position="483"/>
        <end position="505"/>
    </location>
</feature>
<comment type="caution">
    <text evidence="8">The sequence shown here is derived from an EMBL/GenBank/DDBJ whole genome shotgun (WGS) entry which is preliminary data.</text>
</comment>
<dbReference type="Pfam" id="PF07690">
    <property type="entry name" value="MFS_1"/>
    <property type="match status" value="1"/>
</dbReference>
<evidence type="ECO:0000313" key="7">
    <source>
        <dbReference type="EMBL" id="THW48187.1"/>
    </source>
</evidence>
<dbReference type="AlphaFoldDB" id="A0A4S9WX36"/>
<dbReference type="SUPFAM" id="SSF103473">
    <property type="entry name" value="MFS general substrate transporter"/>
    <property type="match status" value="1"/>
</dbReference>
<dbReference type="PROSITE" id="PS50850">
    <property type="entry name" value="MFS"/>
    <property type="match status" value="1"/>
</dbReference>
<evidence type="ECO:0000313" key="9">
    <source>
        <dbReference type="Proteomes" id="UP000309734"/>
    </source>
</evidence>
<evidence type="ECO:0000256" key="3">
    <source>
        <dbReference type="ARBA" id="ARBA00022989"/>
    </source>
</evidence>
<feature type="transmembrane region" description="Helical" evidence="5">
    <location>
        <begin position="69"/>
        <end position="102"/>
    </location>
</feature>
<dbReference type="InterPro" id="IPR036259">
    <property type="entry name" value="MFS_trans_sf"/>
</dbReference>